<proteinExistence type="predicted"/>
<name>A0A9D3YIV4_DREPO</name>
<dbReference type="InterPro" id="IPR054465">
    <property type="entry name" value="Integrase_p58-like_C"/>
</dbReference>
<dbReference type="Proteomes" id="UP000828390">
    <property type="component" value="Unassembled WGS sequence"/>
</dbReference>
<dbReference type="Pfam" id="PF22938">
    <property type="entry name" value="Integrase_p58_C"/>
    <property type="match status" value="1"/>
</dbReference>
<sequence>MKCHQQSNQLLHVTGFGNCMVTWKVYINVYEHILGMQFNEKRKYHDRALSYETFQSGDRVYVYFPIRNREGSPKFTSYWRGPYRVLEKLTCVLYKVDCGRAGATRVIHSDRMRKVRSRLLLGETDIPKDGVAESVLPENVDQRFESKFQSSASESSDQEVIFTRTGRRKIKPTWHND</sequence>
<reference evidence="2" key="2">
    <citation type="submission" date="2020-11" db="EMBL/GenBank/DDBJ databases">
        <authorList>
            <person name="McCartney M.A."/>
            <person name="Auch B."/>
            <person name="Kono T."/>
            <person name="Mallez S."/>
            <person name="Becker A."/>
            <person name="Gohl D.M."/>
            <person name="Silverstein K.A.T."/>
            <person name="Koren S."/>
            <person name="Bechman K.B."/>
            <person name="Herman A."/>
            <person name="Abrahante J.E."/>
            <person name="Garbe J."/>
        </authorList>
    </citation>
    <scope>NUCLEOTIDE SEQUENCE</scope>
    <source>
        <strain evidence="2">Duluth1</strain>
        <tissue evidence="2">Whole animal</tissue>
    </source>
</reference>
<accession>A0A9D3YIV4</accession>
<organism evidence="2 3">
    <name type="scientific">Dreissena polymorpha</name>
    <name type="common">Zebra mussel</name>
    <name type="synonym">Mytilus polymorpha</name>
    <dbReference type="NCBI Taxonomy" id="45954"/>
    <lineage>
        <taxon>Eukaryota</taxon>
        <taxon>Metazoa</taxon>
        <taxon>Spiralia</taxon>
        <taxon>Lophotrochozoa</taxon>
        <taxon>Mollusca</taxon>
        <taxon>Bivalvia</taxon>
        <taxon>Autobranchia</taxon>
        <taxon>Heteroconchia</taxon>
        <taxon>Euheterodonta</taxon>
        <taxon>Imparidentia</taxon>
        <taxon>Neoheterodontei</taxon>
        <taxon>Myida</taxon>
        <taxon>Dreissenoidea</taxon>
        <taxon>Dreissenidae</taxon>
        <taxon>Dreissena</taxon>
    </lineage>
</organism>
<evidence type="ECO:0000313" key="2">
    <source>
        <dbReference type="EMBL" id="KAH3699593.1"/>
    </source>
</evidence>
<reference evidence="2" key="1">
    <citation type="journal article" date="2019" name="bioRxiv">
        <title>The Genome of the Zebra Mussel, Dreissena polymorpha: A Resource for Invasive Species Research.</title>
        <authorList>
            <person name="McCartney M.A."/>
            <person name="Auch B."/>
            <person name="Kono T."/>
            <person name="Mallez S."/>
            <person name="Zhang Y."/>
            <person name="Obille A."/>
            <person name="Becker A."/>
            <person name="Abrahante J.E."/>
            <person name="Garbe J."/>
            <person name="Badalamenti J.P."/>
            <person name="Herman A."/>
            <person name="Mangelson H."/>
            <person name="Liachko I."/>
            <person name="Sullivan S."/>
            <person name="Sone E.D."/>
            <person name="Koren S."/>
            <person name="Silverstein K.A.T."/>
            <person name="Beckman K.B."/>
            <person name="Gohl D.M."/>
        </authorList>
    </citation>
    <scope>NUCLEOTIDE SEQUENCE</scope>
    <source>
        <strain evidence="2">Duluth1</strain>
        <tissue evidence="2">Whole animal</tissue>
    </source>
</reference>
<evidence type="ECO:0000313" key="3">
    <source>
        <dbReference type="Proteomes" id="UP000828390"/>
    </source>
</evidence>
<protein>
    <recommendedName>
        <fullName evidence="1">Integrase p58-like C-terminal domain-containing protein</fullName>
    </recommendedName>
</protein>
<dbReference type="EMBL" id="JAIWYP010000015">
    <property type="protein sequence ID" value="KAH3699593.1"/>
    <property type="molecule type" value="Genomic_DNA"/>
</dbReference>
<feature type="domain" description="Integrase p58-like C-terminal" evidence="1">
    <location>
        <begin position="81"/>
        <end position="114"/>
    </location>
</feature>
<keyword evidence="3" id="KW-1185">Reference proteome</keyword>
<evidence type="ECO:0000259" key="1">
    <source>
        <dbReference type="Pfam" id="PF22938"/>
    </source>
</evidence>
<gene>
    <name evidence="2" type="ORF">DPMN_074551</name>
</gene>
<dbReference type="AlphaFoldDB" id="A0A9D3YIV4"/>
<comment type="caution">
    <text evidence="2">The sequence shown here is derived from an EMBL/GenBank/DDBJ whole genome shotgun (WGS) entry which is preliminary data.</text>
</comment>